<sequence>MKINIDRKNKIPYYQQLTRQLLLGIATGNLQHGDQLPSIRDLAGQTNLNYHTVHKSYKELQKMGIITIKPSSNAFVITEKSDKAKNATQQQLSIKIEQLVIEACVLGMSRQQLQQVFQEKLSKYYTDNRQYD</sequence>
<evidence type="ECO:0000313" key="6">
    <source>
        <dbReference type="Proteomes" id="UP000037977"/>
    </source>
</evidence>
<proteinExistence type="predicted"/>
<dbReference type="EMBL" id="LGCI01000005">
    <property type="protein sequence ID" value="KOY82968.1"/>
    <property type="molecule type" value="Genomic_DNA"/>
</dbReference>
<comment type="caution">
    <text evidence="5">The sequence shown here is derived from an EMBL/GenBank/DDBJ whole genome shotgun (WGS) entry which is preliminary data.</text>
</comment>
<protein>
    <submittedName>
        <fullName evidence="5">GntR family transcriptional regulator</fullName>
    </submittedName>
</protein>
<dbReference type="PATRIC" id="fig|33935.3.peg.732"/>
<dbReference type="Gene3D" id="1.10.10.10">
    <property type="entry name" value="Winged helix-like DNA-binding domain superfamily/Winged helix DNA-binding domain"/>
    <property type="match status" value="1"/>
</dbReference>
<dbReference type="InterPro" id="IPR036390">
    <property type="entry name" value="WH_DNA-bd_sf"/>
</dbReference>
<dbReference type="InterPro" id="IPR000524">
    <property type="entry name" value="Tscrpt_reg_HTH_GntR"/>
</dbReference>
<dbReference type="RefSeq" id="WP_053994207.1">
    <property type="nucleotide sequence ID" value="NZ_CP065643.1"/>
</dbReference>
<dbReference type="OrthoDB" id="9801546at2"/>
<dbReference type="SUPFAM" id="SSF46785">
    <property type="entry name" value="Winged helix' DNA-binding domain"/>
    <property type="match status" value="1"/>
</dbReference>
<dbReference type="STRING" id="33935.ADM90_06510"/>
<reference evidence="5 6" key="1">
    <citation type="submission" date="2015-07" db="EMBL/GenBank/DDBJ databases">
        <title>Genome sequencing project for genomic taxonomy and phylogenomics of Bacillus-like bacteria.</title>
        <authorList>
            <person name="Liu B."/>
            <person name="Wang J."/>
            <person name="Zhu Y."/>
            <person name="Liu G."/>
            <person name="Chen Q."/>
            <person name="Chen Z."/>
            <person name="Che J."/>
            <person name="Ge C."/>
            <person name="Shi H."/>
            <person name="Pan Z."/>
            <person name="Liu X."/>
        </authorList>
    </citation>
    <scope>NUCLEOTIDE SEQUENCE [LARGE SCALE GENOMIC DNA]</scope>
    <source>
        <strain evidence="5 6">DSM 54</strain>
    </source>
</reference>
<gene>
    <name evidence="5" type="ORF">ADM90_06510</name>
</gene>
<dbReference type="GO" id="GO:0003677">
    <property type="term" value="F:DNA binding"/>
    <property type="evidence" value="ECO:0007669"/>
    <property type="project" value="UniProtKB-KW"/>
</dbReference>
<dbReference type="Pfam" id="PF00392">
    <property type="entry name" value="GntR"/>
    <property type="match status" value="1"/>
</dbReference>
<keyword evidence="3" id="KW-0804">Transcription</keyword>
<evidence type="ECO:0000256" key="1">
    <source>
        <dbReference type="ARBA" id="ARBA00023015"/>
    </source>
</evidence>
<name>A0A0M9DJZ3_9BACI</name>
<evidence type="ECO:0000256" key="2">
    <source>
        <dbReference type="ARBA" id="ARBA00023125"/>
    </source>
</evidence>
<organism evidence="5 6">
    <name type="scientific">Lysinibacillus macroides</name>
    <dbReference type="NCBI Taxonomy" id="33935"/>
    <lineage>
        <taxon>Bacteria</taxon>
        <taxon>Bacillati</taxon>
        <taxon>Bacillota</taxon>
        <taxon>Bacilli</taxon>
        <taxon>Bacillales</taxon>
        <taxon>Bacillaceae</taxon>
        <taxon>Lysinibacillus</taxon>
    </lineage>
</organism>
<dbReference type="GO" id="GO:0003700">
    <property type="term" value="F:DNA-binding transcription factor activity"/>
    <property type="evidence" value="ECO:0007669"/>
    <property type="project" value="InterPro"/>
</dbReference>
<dbReference type="Proteomes" id="UP000037977">
    <property type="component" value="Unassembled WGS sequence"/>
</dbReference>
<dbReference type="PANTHER" id="PTHR38445">
    <property type="entry name" value="HTH-TYPE TRANSCRIPTIONAL REPRESSOR YTRA"/>
    <property type="match status" value="1"/>
</dbReference>
<dbReference type="SMART" id="SM00345">
    <property type="entry name" value="HTH_GNTR"/>
    <property type="match status" value="1"/>
</dbReference>
<feature type="domain" description="HTH gntR-type" evidence="4">
    <location>
        <begin position="11"/>
        <end position="79"/>
    </location>
</feature>
<keyword evidence="1" id="KW-0805">Transcription regulation</keyword>
<keyword evidence="2" id="KW-0238">DNA-binding</keyword>
<dbReference type="AlphaFoldDB" id="A0A0M9DJZ3"/>
<evidence type="ECO:0000259" key="4">
    <source>
        <dbReference type="PROSITE" id="PS50949"/>
    </source>
</evidence>
<accession>A0A0M9DJZ3</accession>
<evidence type="ECO:0000313" key="5">
    <source>
        <dbReference type="EMBL" id="KOY82968.1"/>
    </source>
</evidence>
<dbReference type="CDD" id="cd07377">
    <property type="entry name" value="WHTH_GntR"/>
    <property type="match status" value="1"/>
</dbReference>
<dbReference type="PANTHER" id="PTHR38445:SF12">
    <property type="entry name" value="GNTR-FAMILY TRANSCRIPTIONAL REGULATOR"/>
    <property type="match status" value="1"/>
</dbReference>
<dbReference type="PROSITE" id="PS50949">
    <property type="entry name" value="HTH_GNTR"/>
    <property type="match status" value="1"/>
</dbReference>
<evidence type="ECO:0000256" key="3">
    <source>
        <dbReference type="ARBA" id="ARBA00023163"/>
    </source>
</evidence>
<dbReference type="InterPro" id="IPR036388">
    <property type="entry name" value="WH-like_DNA-bd_sf"/>
</dbReference>
<keyword evidence="6" id="KW-1185">Reference proteome</keyword>